<dbReference type="PROSITE" id="PS51886">
    <property type="entry name" value="TLDC"/>
    <property type="match status" value="1"/>
</dbReference>
<dbReference type="InterPro" id="IPR052407">
    <property type="entry name" value="BTB_POZ_domain_cont_9"/>
</dbReference>
<dbReference type="InterPro" id="IPR011705">
    <property type="entry name" value="BACK"/>
</dbReference>
<protein>
    <recommendedName>
        <fullName evidence="5">Kelch-like protein 17</fullName>
    </recommendedName>
</protein>
<evidence type="ECO:0008006" key="5">
    <source>
        <dbReference type="Google" id="ProtNLM"/>
    </source>
</evidence>
<dbReference type="GO" id="GO:0005737">
    <property type="term" value="C:cytoplasm"/>
    <property type="evidence" value="ECO:0007669"/>
    <property type="project" value="TreeGrafter"/>
</dbReference>
<sequence length="464" mass="54933">MEENKFLPNLSQNLLEILDDDEYFDIIIEVGDDPYVEIFRAHMVILSYRSPYLRRILSINKPKINGILHIKLSNILPEIFQIILRYIYGGKISLIEYDTPDIIKILIAANTLSIQELIPHLQLYLIENKTKWLEQNFNLIYQMSFENYSFLELQKFCTELISKQPEKIFNAIDYTSISEEFLISLLQHDNLHMSEIQIWDHIIKWGISQNPELSSDPSNYSNNDFIILKNILQQCIPFIKFKEFTAKEFLTKVYPYKKILPEKFQENLIECFLDNNYKPSKKLKIDSKIITIQHVELISKWIDKLEFKDNIKNSYEFKLIFRGSRDGFTPKNFHDICDNQSHTISIIKVRDSNEILGGYNPIIWKSGNSYGITDDSFIFSFKNNYEIENHILSRVEDENRAINYCYRYGSSFGNGDLIITSFGYFYNMNKYNTNYCAKGSYEKQIRNTQDKFSIEEYEIFQINI</sequence>
<dbReference type="SMART" id="SM00225">
    <property type="entry name" value="BTB"/>
    <property type="match status" value="1"/>
</dbReference>
<gene>
    <name evidence="3" type="ORF">C1645_820933</name>
</gene>
<dbReference type="InterPro" id="IPR011333">
    <property type="entry name" value="SKP1/BTB/POZ_sf"/>
</dbReference>
<dbReference type="InterPro" id="IPR006571">
    <property type="entry name" value="TLDc_dom"/>
</dbReference>
<dbReference type="SUPFAM" id="SSF54695">
    <property type="entry name" value="POZ domain"/>
    <property type="match status" value="1"/>
</dbReference>
<dbReference type="PANTHER" id="PTHR46306">
    <property type="entry name" value="BTB/POZ DOMAIN-CONTAINING PROTEIN 9"/>
    <property type="match status" value="1"/>
</dbReference>
<proteinExistence type="predicted"/>
<dbReference type="PROSITE" id="PS50097">
    <property type="entry name" value="BTB"/>
    <property type="match status" value="1"/>
</dbReference>
<dbReference type="PANTHER" id="PTHR46306:SF1">
    <property type="entry name" value="BTB_POZ DOMAIN-CONTAINING PROTEIN 9"/>
    <property type="match status" value="1"/>
</dbReference>
<dbReference type="Pfam" id="PF00651">
    <property type="entry name" value="BTB"/>
    <property type="match status" value="1"/>
</dbReference>
<dbReference type="Pfam" id="PF07707">
    <property type="entry name" value="BACK"/>
    <property type="match status" value="1"/>
</dbReference>
<accession>A0A397T4J4</accession>
<keyword evidence="4" id="KW-1185">Reference proteome</keyword>
<dbReference type="Gene3D" id="3.30.710.10">
    <property type="entry name" value="Potassium Channel Kv1.1, Chain A"/>
    <property type="match status" value="1"/>
</dbReference>
<dbReference type="EMBL" id="QKYT01000131">
    <property type="protein sequence ID" value="RIA92249.1"/>
    <property type="molecule type" value="Genomic_DNA"/>
</dbReference>
<dbReference type="Pfam" id="PF07534">
    <property type="entry name" value="TLD"/>
    <property type="match status" value="1"/>
</dbReference>
<evidence type="ECO:0000313" key="3">
    <source>
        <dbReference type="EMBL" id="RIA92249.1"/>
    </source>
</evidence>
<feature type="domain" description="TLDc" evidence="2">
    <location>
        <begin position="288"/>
        <end position="463"/>
    </location>
</feature>
<dbReference type="CDD" id="cd18186">
    <property type="entry name" value="BTB_POZ_ZBTB_KLHL-like"/>
    <property type="match status" value="1"/>
</dbReference>
<dbReference type="OrthoDB" id="2350283at2759"/>
<reference evidence="3 4" key="1">
    <citation type="submission" date="2018-06" db="EMBL/GenBank/DDBJ databases">
        <title>Comparative genomics reveals the genomic features of Rhizophagus irregularis, R. cerebriforme, R. diaphanum and Gigaspora rosea, and their symbiotic lifestyle signature.</title>
        <authorList>
            <person name="Morin E."/>
            <person name="San Clemente H."/>
            <person name="Chen E.C.H."/>
            <person name="De La Providencia I."/>
            <person name="Hainaut M."/>
            <person name="Kuo A."/>
            <person name="Kohler A."/>
            <person name="Murat C."/>
            <person name="Tang N."/>
            <person name="Roy S."/>
            <person name="Loubradou J."/>
            <person name="Henrissat B."/>
            <person name="Grigoriev I.V."/>
            <person name="Corradi N."/>
            <person name="Roux C."/>
            <person name="Martin F.M."/>
        </authorList>
    </citation>
    <scope>NUCLEOTIDE SEQUENCE [LARGE SCALE GENOMIC DNA]</scope>
    <source>
        <strain evidence="3 4">DAOM 227022</strain>
    </source>
</reference>
<feature type="domain" description="BTB" evidence="1">
    <location>
        <begin position="24"/>
        <end position="96"/>
    </location>
</feature>
<name>A0A397T4J4_9GLOM</name>
<evidence type="ECO:0000313" key="4">
    <source>
        <dbReference type="Proteomes" id="UP000265703"/>
    </source>
</evidence>
<dbReference type="Proteomes" id="UP000265703">
    <property type="component" value="Unassembled WGS sequence"/>
</dbReference>
<dbReference type="AlphaFoldDB" id="A0A397T4J4"/>
<evidence type="ECO:0000259" key="2">
    <source>
        <dbReference type="PROSITE" id="PS51886"/>
    </source>
</evidence>
<evidence type="ECO:0000259" key="1">
    <source>
        <dbReference type="PROSITE" id="PS50097"/>
    </source>
</evidence>
<dbReference type="InterPro" id="IPR000210">
    <property type="entry name" value="BTB/POZ_dom"/>
</dbReference>
<comment type="caution">
    <text evidence="3">The sequence shown here is derived from an EMBL/GenBank/DDBJ whole genome shotgun (WGS) entry which is preliminary data.</text>
</comment>
<organism evidence="3 4">
    <name type="scientific">Glomus cerebriforme</name>
    <dbReference type="NCBI Taxonomy" id="658196"/>
    <lineage>
        <taxon>Eukaryota</taxon>
        <taxon>Fungi</taxon>
        <taxon>Fungi incertae sedis</taxon>
        <taxon>Mucoromycota</taxon>
        <taxon>Glomeromycotina</taxon>
        <taxon>Glomeromycetes</taxon>
        <taxon>Glomerales</taxon>
        <taxon>Glomeraceae</taxon>
        <taxon>Glomus</taxon>
    </lineage>
</organism>